<feature type="chain" id="PRO_5032536746" description="Lipoprotein" evidence="2">
    <location>
        <begin position="20"/>
        <end position="115"/>
    </location>
</feature>
<name>A0A850HAT2_9SPHN</name>
<sequence length="115" mass="12042">MKKLALSLLPLFAITAACGEEPAPEPAPVETPEPEPTPSLPAPDQAYFTGKLAESCPGLKPVNTAVCKRAGMGSPDVVCEYGLGEDEFLRHKAVLTAGEADWTLTDTDTVCKQGA</sequence>
<evidence type="ECO:0000256" key="2">
    <source>
        <dbReference type="SAM" id="SignalP"/>
    </source>
</evidence>
<comment type="caution">
    <text evidence="3">The sequence shown here is derived from an EMBL/GenBank/DDBJ whole genome shotgun (WGS) entry which is preliminary data.</text>
</comment>
<dbReference type="AlphaFoldDB" id="A0A850HAT2"/>
<dbReference type="EMBL" id="JABWTA010000001">
    <property type="protein sequence ID" value="NVE93598.1"/>
    <property type="molecule type" value="Genomic_DNA"/>
</dbReference>
<keyword evidence="4" id="KW-1185">Reference proteome</keyword>
<feature type="compositionally biased region" description="Pro residues" evidence="1">
    <location>
        <begin position="24"/>
        <end position="41"/>
    </location>
</feature>
<gene>
    <name evidence="3" type="ORF">HUO12_01655</name>
</gene>
<keyword evidence="2" id="KW-0732">Signal</keyword>
<evidence type="ECO:0000313" key="4">
    <source>
        <dbReference type="Proteomes" id="UP000546031"/>
    </source>
</evidence>
<evidence type="ECO:0000256" key="1">
    <source>
        <dbReference type="SAM" id="MobiDB-lite"/>
    </source>
</evidence>
<organism evidence="3 4">
    <name type="scientific">Altererythrobacter lutimaris</name>
    <dbReference type="NCBI Taxonomy" id="2743979"/>
    <lineage>
        <taxon>Bacteria</taxon>
        <taxon>Pseudomonadati</taxon>
        <taxon>Pseudomonadota</taxon>
        <taxon>Alphaproteobacteria</taxon>
        <taxon>Sphingomonadales</taxon>
        <taxon>Erythrobacteraceae</taxon>
        <taxon>Altererythrobacter</taxon>
    </lineage>
</organism>
<reference evidence="3 4" key="1">
    <citation type="submission" date="2020-06" db="EMBL/GenBank/DDBJ databases">
        <title>Altererythrobacter lutimaris sp. nov., a marine bacterium isolated from a tidal flat.</title>
        <authorList>
            <person name="Kim D."/>
            <person name="Yoo Y."/>
            <person name="Kim J.-J."/>
        </authorList>
    </citation>
    <scope>NUCLEOTIDE SEQUENCE [LARGE SCALE GENOMIC DNA]</scope>
    <source>
        <strain evidence="3 4">JGD-16</strain>
    </source>
</reference>
<proteinExistence type="predicted"/>
<dbReference type="Proteomes" id="UP000546031">
    <property type="component" value="Unassembled WGS sequence"/>
</dbReference>
<evidence type="ECO:0000313" key="3">
    <source>
        <dbReference type="EMBL" id="NVE93598.1"/>
    </source>
</evidence>
<evidence type="ECO:0008006" key="5">
    <source>
        <dbReference type="Google" id="ProtNLM"/>
    </source>
</evidence>
<accession>A0A850HAT2</accession>
<dbReference type="RefSeq" id="WP_176271955.1">
    <property type="nucleotide sequence ID" value="NZ_JABWTA010000001.1"/>
</dbReference>
<feature type="signal peptide" evidence="2">
    <location>
        <begin position="1"/>
        <end position="19"/>
    </location>
</feature>
<protein>
    <recommendedName>
        <fullName evidence="5">Lipoprotein</fullName>
    </recommendedName>
</protein>
<dbReference type="PROSITE" id="PS51257">
    <property type="entry name" value="PROKAR_LIPOPROTEIN"/>
    <property type="match status" value="1"/>
</dbReference>
<feature type="region of interest" description="Disordered" evidence="1">
    <location>
        <begin position="20"/>
        <end position="44"/>
    </location>
</feature>